<dbReference type="AlphaFoldDB" id="A0A3P1T905"/>
<dbReference type="PROSITE" id="PS51186">
    <property type="entry name" value="GNAT"/>
    <property type="match status" value="1"/>
</dbReference>
<proteinExistence type="predicted"/>
<dbReference type="GO" id="GO:0016747">
    <property type="term" value="F:acyltransferase activity, transferring groups other than amino-acyl groups"/>
    <property type="evidence" value="ECO:0007669"/>
    <property type="project" value="InterPro"/>
</dbReference>
<dbReference type="Proteomes" id="UP000280819">
    <property type="component" value="Unassembled WGS sequence"/>
</dbReference>
<evidence type="ECO:0000259" key="1">
    <source>
        <dbReference type="PROSITE" id="PS51186"/>
    </source>
</evidence>
<reference evidence="2 3" key="1">
    <citation type="submission" date="2018-11" db="EMBL/GenBank/DDBJ databases">
        <title>Genomes From Bacteria Associated with the Canine Oral Cavity: a Test Case for Automated Genome-Based Taxonomic Assignment.</title>
        <authorList>
            <person name="Coil D.A."/>
            <person name="Jospin G."/>
            <person name="Darling A.E."/>
            <person name="Wallis C."/>
            <person name="Davis I.J."/>
            <person name="Harris S."/>
            <person name="Eisen J.A."/>
            <person name="Holcombe L.J."/>
            <person name="O'Flynn C."/>
        </authorList>
    </citation>
    <scope>NUCLEOTIDE SEQUENCE [LARGE SCALE GENOMIC DNA]</scope>
    <source>
        <strain evidence="2 3">OH887_COT-365</strain>
    </source>
</reference>
<dbReference type="EMBL" id="RQZG01000008">
    <property type="protein sequence ID" value="RRD04923.1"/>
    <property type="molecule type" value="Genomic_DNA"/>
</dbReference>
<organism evidence="2 3">
    <name type="scientific">Arachnia propionica</name>
    <dbReference type="NCBI Taxonomy" id="1750"/>
    <lineage>
        <taxon>Bacteria</taxon>
        <taxon>Bacillati</taxon>
        <taxon>Actinomycetota</taxon>
        <taxon>Actinomycetes</taxon>
        <taxon>Propionibacteriales</taxon>
        <taxon>Propionibacteriaceae</taxon>
        <taxon>Arachnia</taxon>
    </lineage>
</organism>
<evidence type="ECO:0000313" key="3">
    <source>
        <dbReference type="Proteomes" id="UP000280819"/>
    </source>
</evidence>
<sequence>MDDRITQLTTAHNHWLAELDPLLGAAEVPTGENWVRVGDDLAATWQVTHTDPDMAYALWSADVTENFFFRAASSPSATAFEELLGIWLDSREAVPARLTVTVPALATQLIPGLLTHGFHPATSAAVRLVGDEPAPRHRATTTVRPPVSSEREELLELLLELHVGELPYGATMDRPHARELLAVYLDEALHRPEWTFVALQQDRPVGLLTLNPSRDSQWAAPLVGVSPICYLGFAAVRSTARTSGVGGLLVEHAMHRAHRADARAVLLDHAALSPLSSTFWHRRGFRPLWNRWVRTV</sequence>
<name>A0A3P1T905_9ACTN</name>
<evidence type="ECO:0000313" key="2">
    <source>
        <dbReference type="EMBL" id="RRD04923.1"/>
    </source>
</evidence>
<dbReference type="InterPro" id="IPR000182">
    <property type="entry name" value="GNAT_dom"/>
</dbReference>
<dbReference type="OrthoDB" id="149709at2"/>
<dbReference type="Pfam" id="PF00583">
    <property type="entry name" value="Acetyltransf_1"/>
    <property type="match status" value="1"/>
</dbReference>
<accession>A0A3P1T905</accession>
<comment type="caution">
    <text evidence="2">The sequence shown here is derived from an EMBL/GenBank/DDBJ whole genome shotgun (WGS) entry which is preliminary data.</text>
</comment>
<protein>
    <submittedName>
        <fullName evidence="2">N-acetyltransferase</fullName>
    </submittedName>
</protein>
<dbReference type="CDD" id="cd04301">
    <property type="entry name" value="NAT_SF"/>
    <property type="match status" value="1"/>
</dbReference>
<dbReference type="Gene3D" id="3.40.630.30">
    <property type="match status" value="1"/>
</dbReference>
<dbReference type="InterPro" id="IPR016181">
    <property type="entry name" value="Acyl_CoA_acyltransferase"/>
</dbReference>
<gene>
    <name evidence="2" type="ORF">EII34_08320</name>
</gene>
<dbReference type="SUPFAM" id="SSF55729">
    <property type="entry name" value="Acyl-CoA N-acyltransferases (Nat)"/>
    <property type="match status" value="1"/>
</dbReference>
<feature type="domain" description="N-acetyltransferase" evidence="1">
    <location>
        <begin position="145"/>
        <end position="296"/>
    </location>
</feature>
<keyword evidence="2" id="KW-0808">Transferase</keyword>
<dbReference type="RefSeq" id="WP_124844698.1">
    <property type="nucleotide sequence ID" value="NZ_JAUNKP010000017.1"/>
</dbReference>